<evidence type="ECO:0000313" key="5">
    <source>
        <dbReference type="Proteomes" id="UP000282084"/>
    </source>
</evidence>
<accession>A0A495VWC5</accession>
<sequence length="479" mass="50811">MGKGLLVAAAVAVAAVTTPGTASADEPDRAAIDRYVTEYAEDADYPGVTVAITKGDRVVHVAGYGRTSSGAEMTARTPMPVASVSKSFTALAVMQLVEAGKVALDEPVHRYVPDFRLEDPRGAAITVRHLLGQTSGITDGTLPEKSLPQPRSLADAVTRANRATLATDPGTRHRYSNTNFHLAARVVEVVSGEPYADYLRRHVFEPAGMTSTTAITLTPRDLPREVAEGHVHAYGASIAVAEPERFVAGSDDVVTTAEDMARWLVVQANGGRTADGTRLVSAEGVEAMHTSSDPRWTYGMGWDTYGGRVRHNGIWFTHAAGQALLPSGYGVAVLTNSGFALDNEGTGNLEDGLATLLEGGTPTTHSRLPVDPVLAALTLLSIALGIRAVRRTARWAPRRPWRWQALSLVRRLVPAVVLLTLPELTAAVFGGRDIAGHQLAYFSPALVVWLAVASVVNLVVLAVRALALVRLHGANPARG</sequence>
<organism evidence="4 5">
    <name type="scientific">Saccharothrix australiensis</name>
    <dbReference type="NCBI Taxonomy" id="2072"/>
    <lineage>
        <taxon>Bacteria</taxon>
        <taxon>Bacillati</taxon>
        <taxon>Actinomycetota</taxon>
        <taxon>Actinomycetes</taxon>
        <taxon>Pseudonocardiales</taxon>
        <taxon>Pseudonocardiaceae</taxon>
        <taxon>Saccharothrix</taxon>
    </lineage>
</organism>
<comment type="caution">
    <text evidence="4">The sequence shown here is derived from an EMBL/GenBank/DDBJ whole genome shotgun (WGS) entry which is preliminary data.</text>
</comment>
<dbReference type="Pfam" id="PF00144">
    <property type="entry name" value="Beta-lactamase"/>
    <property type="match status" value="1"/>
</dbReference>
<dbReference type="PANTHER" id="PTHR46825:SF9">
    <property type="entry name" value="BETA-LACTAMASE-RELATED DOMAIN-CONTAINING PROTEIN"/>
    <property type="match status" value="1"/>
</dbReference>
<evidence type="ECO:0000256" key="2">
    <source>
        <dbReference type="SAM" id="SignalP"/>
    </source>
</evidence>
<name>A0A495VWC5_9PSEU</name>
<dbReference type="Gene3D" id="3.40.710.10">
    <property type="entry name" value="DD-peptidase/beta-lactamase superfamily"/>
    <property type="match status" value="1"/>
</dbReference>
<proteinExistence type="predicted"/>
<evidence type="ECO:0000313" key="4">
    <source>
        <dbReference type="EMBL" id="RKT52853.1"/>
    </source>
</evidence>
<dbReference type="SUPFAM" id="SSF56601">
    <property type="entry name" value="beta-lactamase/transpeptidase-like"/>
    <property type="match status" value="1"/>
</dbReference>
<feature type="transmembrane region" description="Helical" evidence="1">
    <location>
        <begin position="373"/>
        <end position="390"/>
    </location>
</feature>
<keyword evidence="2" id="KW-0732">Signal</keyword>
<dbReference type="OrthoDB" id="4281716at2"/>
<feature type="signal peptide" evidence="2">
    <location>
        <begin position="1"/>
        <end position="24"/>
    </location>
</feature>
<feature type="transmembrane region" description="Helical" evidence="1">
    <location>
        <begin position="411"/>
        <end position="429"/>
    </location>
</feature>
<feature type="transmembrane region" description="Helical" evidence="1">
    <location>
        <begin position="441"/>
        <end position="463"/>
    </location>
</feature>
<dbReference type="EMBL" id="RBXO01000001">
    <property type="protein sequence ID" value="RKT52853.1"/>
    <property type="molecule type" value="Genomic_DNA"/>
</dbReference>
<keyword evidence="1" id="KW-0812">Transmembrane</keyword>
<dbReference type="RefSeq" id="WP_121002711.1">
    <property type="nucleotide sequence ID" value="NZ_RBXO01000001.1"/>
</dbReference>
<dbReference type="PANTHER" id="PTHR46825">
    <property type="entry name" value="D-ALANYL-D-ALANINE-CARBOXYPEPTIDASE/ENDOPEPTIDASE AMPH"/>
    <property type="match status" value="1"/>
</dbReference>
<evidence type="ECO:0000256" key="1">
    <source>
        <dbReference type="SAM" id="Phobius"/>
    </source>
</evidence>
<dbReference type="InterPro" id="IPR012338">
    <property type="entry name" value="Beta-lactam/transpept-like"/>
</dbReference>
<keyword evidence="5" id="KW-1185">Reference proteome</keyword>
<gene>
    <name evidence="4" type="ORF">C8E97_1392</name>
</gene>
<keyword evidence="1" id="KW-0472">Membrane</keyword>
<feature type="domain" description="Beta-lactamase-related" evidence="3">
    <location>
        <begin position="32"/>
        <end position="339"/>
    </location>
</feature>
<reference evidence="4 5" key="1">
    <citation type="submission" date="2018-10" db="EMBL/GenBank/DDBJ databases">
        <title>Sequencing the genomes of 1000 actinobacteria strains.</title>
        <authorList>
            <person name="Klenk H.-P."/>
        </authorList>
    </citation>
    <scope>NUCLEOTIDE SEQUENCE [LARGE SCALE GENOMIC DNA]</scope>
    <source>
        <strain evidence="4 5">DSM 43800</strain>
    </source>
</reference>
<dbReference type="Proteomes" id="UP000282084">
    <property type="component" value="Unassembled WGS sequence"/>
</dbReference>
<keyword evidence="1" id="KW-1133">Transmembrane helix</keyword>
<protein>
    <submittedName>
        <fullName evidence="4">CubicO group peptidase (Beta-lactamase class C family)</fullName>
    </submittedName>
</protein>
<dbReference type="InterPro" id="IPR050491">
    <property type="entry name" value="AmpC-like"/>
</dbReference>
<feature type="chain" id="PRO_5019733702" evidence="2">
    <location>
        <begin position="25"/>
        <end position="479"/>
    </location>
</feature>
<dbReference type="InterPro" id="IPR001466">
    <property type="entry name" value="Beta-lactam-related"/>
</dbReference>
<evidence type="ECO:0000259" key="3">
    <source>
        <dbReference type="Pfam" id="PF00144"/>
    </source>
</evidence>
<dbReference type="AlphaFoldDB" id="A0A495VWC5"/>